<evidence type="ECO:0000313" key="3">
    <source>
        <dbReference type="Proteomes" id="UP000595053"/>
    </source>
</evidence>
<dbReference type="RefSeq" id="WP_197551312.1">
    <property type="nucleotide sequence ID" value="NZ_CP063213.1"/>
</dbReference>
<evidence type="ECO:0000313" key="2">
    <source>
        <dbReference type="EMBL" id="QOR45849.1"/>
    </source>
</evidence>
<dbReference type="AlphaFoldDB" id="A0A7M1QV25"/>
<keyword evidence="1" id="KW-1133">Transmembrane helix</keyword>
<dbReference type="GO" id="GO:0009389">
    <property type="term" value="F:dimethyl sulfoxide reductase activity"/>
    <property type="evidence" value="ECO:0007669"/>
    <property type="project" value="TreeGrafter"/>
</dbReference>
<gene>
    <name evidence="2" type="ORF">INS88_01040</name>
</gene>
<organism evidence="2 3">
    <name type="scientific">Trueperella pecoris</name>
    <dbReference type="NCBI Taxonomy" id="2733571"/>
    <lineage>
        <taxon>Bacteria</taxon>
        <taxon>Bacillati</taxon>
        <taxon>Actinomycetota</taxon>
        <taxon>Actinomycetes</taxon>
        <taxon>Actinomycetales</taxon>
        <taxon>Actinomycetaceae</taxon>
        <taxon>Trueperella</taxon>
    </lineage>
</organism>
<dbReference type="Proteomes" id="UP000595053">
    <property type="component" value="Chromosome"/>
</dbReference>
<protein>
    <submittedName>
        <fullName evidence="2">Dimethyl sulfoxide reductase anchor subunit</fullName>
    </submittedName>
</protein>
<keyword evidence="1" id="KW-0472">Membrane</keyword>
<proteinExistence type="predicted"/>
<feature type="transmembrane region" description="Helical" evidence="1">
    <location>
        <begin position="231"/>
        <end position="253"/>
    </location>
</feature>
<dbReference type="InterPro" id="IPR007059">
    <property type="entry name" value="DmsC"/>
</dbReference>
<dbReference type="PANTHER" id="PTHR38095:SF1">
    <property type="entry name" value="ANAEROBIC DIMETHYL SULFOXIDE REDUCTASE CHAIN YNFH"/>
    <property type="match status" value="1"/>
</dbReference>
<dbReference type="GO" id="GO:0019645">
    <property type="term" value="P:anaerobic electron transport chain"/>
    <property type="evidence" value="ECO:0007669"/>
    <property type="project" value="InterPro"/>
</dbReference>
<dbReference type="GO" id="GO:0005886">
    <property type="term" value="C:plasma membrane"/>
    <property type="evidence" value="ECO:0007669"/>
    <property type="project" value="TreeGrafter"/>
</dbReference>
<feature type="transmembrane region" description="Helical" evidence="1">
    <location>
        <begin position="118"/>
        <end position="138"/>
    </location>
</feature>
<feature type="transmembrane region" description="Helical" evidence="1">
    <location>
        <begin position="6"/>
        <end position="32"/>
    </location>
</feature>
<dbReference type="PANTHER" id="PTHR38095">
    <property type="entry name" value="ANAEROBIC DIMETHYL SULFOXIDE REDUCTASE CHAIN YNFH"/>
    <property type="match status" value="1"/>
</dbReference>
<feature type="transmembrane region" description="Helical" evidence="1">
    <location>
        <begin position="309"/>
        <end position="329"/>
    </location>
</feature>
<dbReference type="GO" id="GO:0009390">
    <property type="term" value="C:dimethyl sulfoxide reductase complex"/>
    <property type="evidence" value="ECO:0007669"/>
    <property type="project" value="TreeGrafter"/>
</dbReference>
<keyword evidence="3" id="KW-1185">Reference proteome</keyword>
<dbReference type="EMBL" id="CP063213">
    <property type="protein sequence ID" value="QOR45849.1"/>
    <property type="molecule type" value="Genomic_DNA"/>
</dbReference>
<sequence length="343" mass="37401">MNLHELPMILFTVIAQMCVGMFIILGLVQMWLSARTDEKTADRLTTPIVYLIGPALVFGLIASMFHMNDVTHTLNVIRNVATSWLSREIVFGVGFAGLGFVFAFMQWFKIASFRIRQLVAFLAGIFGIGLIVSMSMIYSTLPTVPAWNTWVVPFHFFMTAIVLGSAAVTVSLVLMTLVRQREQRRAPVEIPTKSSAAPNAGKSWMDALGFTANAREINAATTEEEWRWTVAIIRFCAAMAALAAVAILISYVMHLQNLAMNPDPAAATSAAVFAGAFFWVRLILLGVGAVAIGFVAYRMAEPKALANPMPLAAWVSLGLVILLAAELMGRSLHYDSQQLIGIG</sequence>
<feature type="transmembrane region" description="Helical" evidence="1">
    <location>
        <begin position="150"/>
        <end position="175"/>
    </location>
</feature>
<reference evidence="2 3" key="1">
    <citation type="submission" date="2020-10" db="EMBL/GenBank/DDBJ databases">
        <title>Trueperella pecoris sp. nov. isolated from bovine and porcine specimens.</title>
        <authorList>
            <person name="Schoenecker L."/>
            <person name="Schnydrig P."/>
            <person name="Brodard I."/>
            <person name="Thomann A."/>
            <person name="Hemphill A."/>
            <person name="Rodriguez-Campos S."/>
            <person name="Perreten V."/>
            <person name="Jores J."/>
            <person name="Kittl S."/>
        </authorList>
    </citation>
    <scope>NUCLEOTIDE SEQUENCE [LARGE SCALE GENOMIC DNA]</scope>
    <source>
        <strain evidence="2 3">15A0121</strain>
    </source>
</reference>
<evidence type="ECO:0000256" key="1">
    <source>
        <dbReference type="SAM" id="Phobius"/>
    </source>
</evidence>
<feature type="transmembrane region" description="Helical" evidence="1">
    <location>
        <begin position="44"/>
        <end position="65"/>
    </location>
</feature>
<keyword evidence="1" id="KW-0812">Transmembrane</keyword>
<feature type="transmembrane region" description="Helical" evidence="1">
    <location>
        <begin position="273"/>
        <end position="297"/>
    </location>
</feature>
<feature type="transmembrane region" description="Helical" evidence="1">
    <location>
        <begin position="85"/>
        <end position="106"/>
    </location>
</feature>
<dbReference type="Pfam" id="PF04976">
    <property type="entry name" value="DmsC"/>
    <property type="match status" value="1"/>
</dbReference>
<name>A0A7M1QV25_9ACTO</name>
<accession>A0A7M1QV25</accession>